<keyword evidence="9 10" id="KW-0472">Membrane</keyword>
<dbReference type="Proteomes" id="UP000621560">
    <property type="component" value="Unassembled WGS sequence"/>
</dbReference>
<dbReference type="InterPro" id="IPR039421">
    <property type="entry name" value="Type_1_exporter"/>
</dbReference>
<dbReference type="FunFam" id="3.40.50.300:FF:000299">
    <property type="entry name" value="ABC transporter ATP-binding protein/permease"/>
    <property type="match status" value="1"/>
</dbReference>
<dbReference type="PROSITE" id="PS00211">
    <property type="entry name" value="ABC_TRANSPORTER_1"/>
    <property type="match status" value="1"/>
</dbReference>
<evidence type="ECO:0000256" key="2">
    <source>
        <dbReference type="ARBA" id="ARBA00022448"/>
    </source>
</evidence>
<feature type="domain" description="ABC transporter" evidence="11">
    <location>
        <begin position="345"/>
        <end position="580"/>
    </location>
</feature>
<proteinExistence type="predicted"/>
<keyword evidence="14" id="KW-1185">Reference proteome</keyword>
<dbReference type="InterPro" id="IPR003593">
    <property type="entry name" value="AAA+_ATPase"/>
</dbReference>
<dbReference type="GO" id="GO:0034040">
    <property type="term" value="F:ATPase-coupled lipid transmembrane transporter activity"/>
    <property type="evidence" value="ECO:0007669"/>
    <property type="project" value="TreeGrafter"/>
</dbReference>
<evidence type="ECO:0000313" key="14">
    <source>
        <dbReference type="Proteomes" id="UP000621560"/>
    </source>
</evidence>
<dbReference type="InterPro" id="IPR003439">
    <property type="entry name" value="ABC_transporter-like_ATP-bd"/>
</dbReference>
<comment type="caution">
    <text evidence="13">The sequence shown here is derived from an EMBL/GenBank/DDBJ whole genome shotgun (WGS) entry which is preliminary data.</text>
</comment>
<dbReference type="Gene3D" id="3.40.50.300">
    <property type="entry name" value="P-loop containing nucleotide triphosphate hydrolases"/>
    <property type="match status" value="1"/>
</dbReference>
<dbReference type="EMBL" id="JACXIZ010000038">
    <property type="protein sequence ID" value="MBD2847470.1"/>
    <property type="molecule type" value="Genomic_DNA"/>
</dbReference>
<accession>A0A927GTV0</accession>
<feature type="transmembrane region" description="Helical" evidence="10">
    <location>
        <begin position="169"/>
        <end position="187"/>
    </location>
</feature>
<organism evidence="13 14">
    <name type="scientific">Paenibacillus sabuli</name>
    <dbReference type="NCBI Taxonomy" id="2772509"/>
    <lineage>
        <taxon>Bacteria</taxon>
        <taxon>Bacillati</taxon>
        <taxon>Bacillota</taxon>
        <taxon>Bacilli</taxon>
        <taxon>Bacillales</taxon>
        <taxon>Paenibacillaceae</taxon>
        <taxon>Paenibacillus</taxon>
    </lineage>
</organism>
<dbReference type="SUPFAM" id="SSF52540">
    <property type="entry name" value="P-loop containing nucleoside triphosphate hydrolases"/>
    <property type="match status" value="1"/>
</dbReference>
<feature type="transmembrane region" description="Helical" evidence="10">
    <location>
        <begin position="140"/>
        <end position="163"/>
    </location>
</feature>
<dbReference type="GO" id="GO:0016887">
    <property type="term" value="F:ATP hydrolysis activity"/>
    <property type="evidence" value="ECO:0007669"/>
    <property type="project" value="InterPro"/>
</dbReference>
<keyword evidence="2" id="KW-0813">Transport</keyword>
<dbReference type="PANTHER" id="PTHR24221:SF654">
    <property type="entry name" value="ATP-BINDING CASSETTE SUB-FAMILY B MEMBER 6"/>
    <property type="match status" value="1"/>
</dbReference>
<feature type="transmembrane region" description="Helical" evidence="10">
    <location>
        <begin position="29"/>
        <end position="50"/>
    </location>
</feature>
<dbReference type="SMART" id="SM00382">
    <property type="entry name" value="AAA"/>
    <property type="match status" value="1"/>
</dbReference>
<dbReference type="GO" id="GO:0005886">
    <property type="term" value="C:plasma membrane"/>
    <property type="evidence" value="ECO:0007669"/>
    <property type="project" value="UniProtKB-SubCell"/>
</dbReference>
<dbReference type="InterPro" id="IPR017871">
    <property type="entry name" value="ABC_transporter-like_CS"/>
</dbReference>
<dbReference type="PROSITE" id="PS50929">
    <property type="entry name" value="ABC_TM1F"/>
    <property type="match status" value="1"/>
</dbReference>
<keyword evidence="6" id="KW-0788">Thiol protease</keyword>
<dbReference type="Gene3D" id="1.20.1560.10">
    <property type="entry name" value="ABC transporter type 1, transmembrane domain"/>
    <property type="match status" value="1"/>
</dbReference>
<gene>
    <name evidence="13" type="ORF">IDH44_19905</name>
</gene>
<evidence type="ECO:0000256" key="3">
    <source>
        <dbReference type="ARBA" id="ARBA00022475"/>
    </source>
</evidence>
<dbReference type="InterPro" id="IPR027417">
    <property type="entry name" value="P-loop_NTPase"/>
</dbReference>
<evidence type="ECO:0000256" key="9">
    <source>
        <dbReference type="ARBA" id="ARBA00023136"/>
    </source>
</evidence>
<dbReference type="Pfam" id="PF00005">
    <property type="entry name" value="ABC_tran"/>
    <property type="match status" value="1"/>
</dbReference>
<keyword evidence="8 10" id="KW-1133">Transmembrane helix</keyword>
<dbReference type="InterPro" id="IPR011527">
    <property type="entry name" value="ABC1_TM_dom"/>
</dbReference>
<keyword evidence="6" id="KW-0645">Protease</keyword>
<evidence type="ECO:0000256" key="5">
    <source>
        <dbReference type="ARBA" id="ARBA00022741"/>
    </source>
</evidence>
<evidence type="ECO:0000256" key="7">
    <source>
        <dbReference type="ARBA" id="ARBA00022840"/>
    </source>
</evidence>
<evidence type="ECO:0000256" key="1">
    <source>
        <dbReference type="ARBA" id="ARBA00004651"/>
    </source>
</evidence>
<dbReference type="AlphaFoldDB" id="A0A927GTV0"/>
<evidence type="ECO:0000256" key="6">
    <source>
        <dbReference type="ARBA" id="ARBA00022807"/>
    </source>
</evidence>
<dbReference type="PANTHER" id="PTHR24221">
    <property type="entry name" value="ATP-BINDING CASSETTE SUB-FAMILY B"/>
    <property type="match status" value="1"/>
</dbReference>
<evidence type="ECO:0000259" key="11">
    <source>
        <dbReference type="PROSITE" id="PS50893"/>
    </source>
</evidence>
<reference evidence="13" key="1">
    <citation type="submission" date="2020-09" db="EMBL/GenBank/DDBJ databases">
        <title>A novel bacterium of genus Paenibacillus, isolated from South China Sea.</title>
        <authorList>
            <person name="Huang H."/>
            <person name="Mo K."/>
            <person name="Hu Y."/>
        </authorList>
    </citation>
    <scope>NUCLEOTIDE SEQUENCE</scope>
    <source>
        <strain evidence="13">IB182496</strain>
    </source>
</reference>
<dbReference type="RefSeq" id="WP_190920576.1">
    <property type="nucleotide sequence ID" value="NZ_JACXIZ010000038.1"/>
</dbReference>
<dbReference type="InterPro" id="IPR036640">
    <property type="entry name" value="ABC1_TM_sf"/>
</dbReference>
<dbReference type="GO" id="GO:0005524">
    <property type="term" value="F:ATP binding"/>
    <property type="evidence" value="ECO:0007669"/>
    <property type="project" value="UniProtKB-KW"/>
</dbReference>
<dbReference type="GO" id="GO:0140359">
    <property type="term" value="F:ABC-type transporter activity"/>
    <property type="evidence" value="ECO:0007669"/>
    <property type="project" value="InterPro"/>
</dbReference>
<evidence type="ECO:0000313" key="13">
    <source>
        <dbReference type="EMBL" id="MBD2847470.1"/>
    </source>
</evidence>
<feature type="domain" description="ABC transmembrane type-1" evidence="12">
    <location>
        <begin position="31"/>
        <end position="312"/>
    </location>
</feature>
<feature type="transmembrane region" description="Helical" evidence="10">
    <location>
        <begin position="247"/>
        <end position="270"/>
    </location>
</feature>
<dbReference type="SUPFAM" id="SSF90123">
    <property type="entry name" value="ABC transporter transmembrane region"/>
    <property type="match status" value="1"/>
</dbReference>
<comment type="subcellular location">
    <subcellularLocation>
        <location evidence="1">Cell membrane</location>
        <topology evidence="1">Multi-pass membrane protein</topology>
    </subcellularLocation>
</comment>
<sequence length="583" mass="66229">MAKAWKHTGMQGFKDAWTFSLAHTERKKIYALALFLGLGQSFILMLFPLIDNLYFNMLEDQRFNNLRILLLLSTSVVILFLFLILIGEYLKKLILTRTDLNVSWELKYQTQRMPTEQIQALHSSDFVQRIIVDSQRASNFISLIADQLMNQMVMFGLALVYILWLNWQIGAVLLVISPLLLGATHVLRKKVNEIGMQIAEQESVVRTRQQDALQNVEMIKVYCIEDWIVNRCTEERKKLNELYRSRFWWQQLMVLSSSTLIDFIVIGTMVMVGWMALHGSMTIGSLVAFSTLVWRLNQPLKTTAMLWAKMHGDLGGFARIFALLNAEKEPSCIVNDCRPNFEWSLVMQQVDYIYQDSPKLLRNFTLHIAPGTFMAIVGPSGSGKSTIARIAAGLLRPSSGEVMICGNRVHENMEHARQLVSYVPQEPVLFGGSVREQFQMVNHGANQEEIEAAAKLALAHDFIIKLPNQYDTDLKEAGSLLSGGQKQRLSIAQALIADRPIFILDELTSALDVQTEEEVMKNVIHHARSKHLTVIVIAHNLSTIRNADEIVVVDQGCIVQKGKHGELKAQKEELYARMWHGNH</sequence>
<protein>
    <submittedName>
        <fullName evidence="13">ABC transporter ATP-binding protein</fullName>
    </submittedName>
</protein>
<dbReference type="Pfam" id="PF00664">
    <property type="entry name" value="ABC_membrane"/>
    <property type="match status" value="1"/>
</dbReference>
<keyword evidence="7 13" id="KW-0067">ATP-binding</keyword>
<name>A0A927GTV0_9BACL</name>
<keyword evidence="4 10" id="KW-0812">Transmembrane</keyword>
<evidence type="ECO:0000259" key="12">
    <source>
        <dbReference type="PROSITE" id="PS50929"/>
    </source>
</evidence>
<dbReference type="PROSITE" id="PS50893">
    <property type="entry name" value="ABC_TRANSPORTER_2"/>
    <property type="match status" value="1"/>
</dbReference>
<dbReference type="CDD" id="cd07346">
    <property type="entry name" value="ABC_6TM_exporters"/>
    <property type="match status" value="1"/>
</dbReference>
<evidence type="ECO:0000256" key="4">
    <source>
        <dbReference type="ARBA" id="ARBA00022692"/>
    </source>
</evidence>
<keyword evidence="6" id="KW-0378">Hydrolase</keyword>
<keyword evidence="5" id="KW-0547">Nucleotide-binding</keyword>
<keyword evidence="3" id="KW-1003">Cell membrane</keyword>
<feature type="transmembrane region" description="Helical" evidence="10">
    <location>
        <begin position="70"/>
        <end position="90"/>
    </location>
</feature>
<evidence type="ECO:0000256" key="8">
    <source>
        <dbReference type="ARBA" id="ARBA00022989"/>
    </source>
</evidence>
<evidence type="ECO:0000256" key="10">
    <source>
        <dbReference type="SAM" id="Phobius"/>
    </source>
</evidence>
<dbReference type="GO" id="GO:0008234">
    <property type="term" value="F:cysteine-type peptidase activity"/>
    <property type="evidence" value="ECO:0007669"/>
    <property type="project" value="UniProtKB-KW"/>
</dbReference>